<evidence type="ECO:0000313" key="4">
    <source>
        <dbReference type="Proteomes" id="UP001431783"/>
    </source>
</evidence>
<dbReference type="AlphaFoldDB" id="A0AAW1UC82"/>
<proteinExistence type="predicted"/>
<dbReference type="SUPFAM" id="SSF52058">
    <property type="entry name" value="L domain-like"/>
    <property type="match status" value="2"/>
</dbReference>
<reference evidence="3 4" key="1">
    <citation type="submission" date="2023-03" db="EMBL/GenBank/DDBJ databases">
        <title>Genome insight into feeding habits of ladybird beetles.</title>
        <authorList>
            <person name="Li H.-S."/>
            <person name="Huang Y.-H."/>
            <person name="Pang H."/>
        </authorList>
    </citation>
    <scope>NUCLEOTIDE SEQUENCE [LARGE SCALE GENOMIC DNA]</scope>
    <source>
        <strain evidence="3">SYSU_2023b</strain>
        <tissue evidence="3">Whole body</tissue>
    </source>
</reference>
<evidence type="ECO:0000256" key="1">
    <source>
        <dbReference type="ARBA" id="ARBA00022729"/>
    </source>
</evidence>
<dbReference type="GO" id="GO:0005615">
    <property type="term" value="C:extracellular space"/>
    <property type="evidence" value="ECO:0007669"/>
    <property type="project" value="TreeGrafter"/>
</dbReference>
<keyword evidence="1" id="KW-0732">Signal</keyword>
<dbReference type="Pfam" id="PF13855">
    <property type="entry name" value="LRR_8"/>
    <property type="match status" value="1"/>
</dbReference>
<dbReference type="Proteomes" id="UP001431783">
    <property type="component" value="Unassembled WGS sequence"/>
</dbReference>
<keyword evidence="2" id="KW-0472">Membrane</keyword>
<feature type="transmembrane region" description="Helical" evidence="2">
    <location>
        <begin position="441"/>
        <end position="459"/>
    </location>
</feature>
<dbReference type="InterPro" id="IPR032675">
    <property type="entry name" value="LRR_dom_sf"/>
</dbReference>
<dbReference type="InterPro" id="IPR050328">
    <property type="entry name" value="Dev_Immune_Receptor"/>
</dbReference>
<gene>
    <name evidence="3" type="ORF">WA026_015399</name>
</gene>
<dbReference type="EMBL" id="JARQZJ010000068">
    <property type="protein sequence ID" value="KAK9881277.1"/>
    <property type="molecule type" value="Genomic_DNA"/>
</dbReference>
<evidence type="ECO:0000256" key="2">
    <source>
        <dbReference type="SAM" id="Phobius"/>
    </source>
</evidence>
<name>A0AAW1UC82_9CUCU</name>
<dbReference type="GO" id="GO:0031012">
    <property type="term" value="C:extracellular matrix"/>
    <property type="evidence" value="ECO:0007669"/>
    <property type="project" value="TreeGrafter"/>
</dbReference>
<keyword evidence="4" id="KW-1185">Reference proteome</keyword>
<evidence type="ECO:0008006" key="5">
    <source>
        <dbReference type="Google" id="ProtNLM"/>
    </source>
</evidence>
<dbReference type="PANTHER" id="PTHR24373:SF370">
    <property type="entry name" value="FISH-LIPS, ISOFORM E"/>
    <property type="match status" value="1"/>
</dbReference>
<dbReference type="PANTHER" id="PTHR24373">
    <property type="entry name" value="SLIT RELATED LEUCINE-RICH REPEAT NEURONAL PROTEIN"/>
    <property type="match status" value="1"/>
</dbReference>
<dbReference type="Gene3D" id="3.80.10.10">
    <property type="entry name" value="Ribonuclease Inhibitor"/>
    <property type="match status" value="2"/>
</dbReference>
<protein>
    <recommendedName>
        <fullName evidence="5">Protein singed wings 2</fullName>
    </recommendedName>
</protein>
<comment type="caution">
    <text evidence="3">The sequence shown here is derived from an EMBL/GenBank/DDBJ whole genome shotgun (WGS) entry which is preliminary data.</text>
</comment>
<dbReference type="PROSITE" id="PS51450">
    <property type="entry name" value="LRR"/>
    <property type="match status" value="2"/>
</dbReference>
<accession>A0AAW1UC82</accession>
<keyword evidence="2" id="KW-1133">Transmembrane helix</keyword>
<dbReference type="InterPro" id="IPR001611">
    <property type="entry name" value="Leu-rich_rpt"/>
</dbReference>
<organism evidence="3 4">
    <name type="scientific">Henosepilachna vigintioctopunctata</name>
    <dbReference type="NCBI Taxonomy" id="420089"/>
    <lineage>
        <taxon>Eukaryota</taxon>
        <taxon>Metazoa</taxon>
        <taxon>Ecdysozoa</taxon>
        <taxon>Arthropoda</taxon>
        <taxon>Hexapoda</taxon>
        <taxon>Insecta</taxon>
        <taxon>Pterygota</taxon>
        <taxon>Neoptera</taxon>
        <taxon>Endopterygota</taxon>
        <taxon>Coleoptera</taxon>
        <taxon>Polyphaga</taxon>
        <taxon>Cucujiformia</taxon>
        <taxon>Coccinelloidea</taxon>
        <taxon>Coccinellidae</taxon>
        <taxon>Epilachninae</taxon>
        <taxon>Epilachnini</taxon>
        <taxon>Henosepilachna</taxon>
    </lineage>
</organism>
<evidence type="ECO:0000313" key="3">
    <source>
        <dbReference type="EMBL" id="KAK9881277.1"/>
    </source>
</evidence>
<sequence length="478" mass="55022">MGAQSCCSFREVPSLRCNRCFSSKELYVVGKGVYRWVRDCRTGEKQIAAVIFLLETSTKAKLHKSPCIFQLNRISCKKHLPPLEYPVNITQLEIREIDWLELDLNNLVSKFPQVKNVSVIRGKNITRLVPPPKNNNIEILTLQNLRLKRIKKEFFINFTKLEKLSLKYNNLKYLPKPIELPSIKSIYLKGNKWNCSMNLDWILELDENTVKDYHNLTCHEEPHPGKPLVEIALFKKEIEQECPHKCSCSLPKVVVEPETEILEPIITVNCSHKGFTRFPETLPLKTKSLYLQGNQITSVLPLKDNPLYTNVLDLYLDDNKISSIEDLEGTEWLTHFRLLSLRGNRLAQIPTYAIDNGLQQNTNMPNAVRLSLGNNPWRCDCPFTPVFQEMLQKFSHQISDSSEIKCSYIEGDDNSLVPVLELTRSSVCRIPSDSGIHTLDLINVVLLILIITILSKLAYDYYHFKKTGRLPWIVTKMP</sequence>
<keyword evidence="2" id="KW-0812">Transmembrane</keyword>